<protein>
    <submittedName>
        <fullName evidence="1">Uncharacterized protein</fullName>
    </submittedName>
</protein>
<dbReference type="EMBL" id="KL596693">
    <property type="protein sequence ID" value="KER28742.1"/>
    <property type="molecule type" value="Genomic_DNA"/>
</dbReference>
<gene>
    <name evidence="1" type="ORF">T265_04528</name>
</gene>
<dbReference type="GeneID" id="20318710"/>
<sequence>MIGTTGIEERFLMLVNCTAESGFRLLWPQHKARLLELAQINSPKDDASSVEDFVWCLVKHSNKAI</sequence>
<evidence type="ECO:0000313" key="2">
    <source>
        <dbReference type="Proteomes" id="UP000054324"/>
    </source>
</evidence>
<dbReference type="CTD" id="20318710"/>
<accession>A0A074ZSE5</accession>
<reference evidence="1 2" key="1">
    <citation type="submission" date="2013-11" db="EMBL/GenBank/DDBJ databases">
        <title>Opisthorchis viverrini - life in the bile duct.</title>
        <authorList>
            <person name="Young N.D."/>
            <person name="Nagarajan N."/>
            <person name="Lin S.J."/>
            <person name="Korhonen P.K."/>
            <person name="Jex A.R."/>
            <person name="Hall R.S."/>
            <person name="Safavi-Hemami H."/>
            <person name="Kaewkong W."/>
            <person name="Bertrand D."/>
            <person name="Gao S."/>
            <person name="Seet Q."/>
            <person name="Wongkham S."/>
            <person name="Teh B.T."/>
            <person name="Wongkham C."/>
            <person name="Intapan P.M."/>
            <person name="Maleewong W."/>
            <person name="Yang X."/>
            <person name="Hu M."/>
            <person name="Wang Z."/>
            <person name="Hofmann A."/>
            <person name="Sternberg P.W."/>
            <person name="Tan P."/>
            <person name="Wang J."/>
            <person name="Gasser R.B."/>
        </authorList>
    </citation>
    <scope>NUCLEOTIDE SEQUENCE [LARGE SCALE GENOMIC DNA]</scope>
</reference>
<dbReference type="AlphaFoldDB" id="A0A074ZSE5"/>
<dbReference type="Proteomes" id="UP000054324">
    <property type="component" value="Unassembled WGS sequence"/>
</dbReference>
<evidence type="ECO:0000313" key="1">
    <source>
        <dbReference type="EMBL" id="KER28742.1"/>
    </source>
</evidence>
<name>A0A074ZSE5_OPIVI</name>
<organism evidence="1 2">
    <name type="scientific">Opisthorchis viverrini</name>
    <name type="common">Southeast Asian liver fluke</name>
    <dbReference type="NCBI Taxonomy" id="6198"/>
    <lineage>
        <taxon>Eukaryota</taxon>
        <taxon>Metazoa</taxon>
        <taxon>Spiralia</taxon>
        <taxon>Lophotrochozoa</taxon>
        <taxon>Platyhelminthes</taxon>
        <taxon>Trematoda</taxon>
        <taxon>Digenea</taxon>
        <taxon>Opisthorchiida</taxon>
        <taxon>Opisthorchiata</taxon>
        <taxon>Opisthorchiidae</taxon>
        <taxon>Opisthorchis</taxon>
    </lineage>
</organism>
<dbReference type="RefSeq" id="XP_009167547.1">
    <property type="nucleotide sequence ID" value="XM_009169283.1"/>
</dbReference>
<proteinExistence type="predicted"/>
<keyword evidence="2" id="KW-1185">Reference proteome</keyword>
<dbReference type="KEGG" id="ovi:T265_04528"/>